<protein>
    <submittedName>
        <fullName evidence="3">Uncharacterized protein</fullName>
    </submittedName>
</protein>
<gene>
    <name evidence="3" type="ORF">KAK06_22780</name>
</gene>
<evidence type="ECO:0000313" key="3">
    <source>
        <dbReference type="EMBL" id="MBQ0961780.1"/>
    </source>
</evidence>
<keyword evidence="2" id="KW-0732">Signal</keyword>
<evidence type="ECO:0000256" key="2">
    <source>
        <dbReference type="SAM" id="SignalP"/>
    </source>
</evidence>
<feature type="compositionally biased region" description="Basic and acidic residues" evidence="1">
    <location>
        <begin position="124"/>
        <end position="142"/>
    </location>
</feature>
<sequence length="142" mass="15531">MKKLTPLLVMGTAGLLAALVGSPAQATEVGVSIGISQPGVYGRIDIGRFPQPDVIVQQPVLVRPVPVYSAPPQPVYLWVPPGHQRNWSKHCGRYRACGVPVYFVREDWYRRHVAPAPVYHPRGRGGDHGHGEHGRGRGHGHD</sequence>
<keyword evidence="4" id="KW-1185">Reference proteome</keyword>
<name>A0A940YZ33_9BURK</name>
<evidence type="ECO:0000313" key="4">
    <source>
        <dbReference type="Proteomes" id="UP000678374"/>
    </source>
</evidence>
<evidence type="ECO:0000256" key="1">
    <source>
        <dbReference type="SAM" id="MobiDB-lite"/>
    </source>
</evidence>
<proteinExistence type="predicted"/>
<feature type="signal peptide" evidence="2">
    <location>
        <begin position="1"/>
        <end position="26"/>
    </location>
</feature>
<feature type="chain" id="PRO_5037368684" evidence="2">
    <location>
        <begin position="27"/>
        <end position="142"/>
    </location>
</feature>
<dbReference type="RefSeq" id="WP_210804466.1">
    <property type="nucleotide sequence ID" value="NZ_JAGQDE010000039.1"/>
</dbReference>
<dbReference type="EMBL" id="JAGQDE010000039">
    <property type="protein sequence ID" value="MBQ0961780.1"/>
    <property type="molecule type" value="Genomic_DNA"/>
</dbReference>
<accession>A0A940YZ33</accession>
<dbReference type="AlphaFoldDB" id="A0A940YZ33"/>
<reference evidence="3" key="1">
    <citation type="submission" date="2021-04" db="EMBL/GenBank/DDBJ databases">
        <title>The genome sequence of Ideonella sp. 4Y11.</title>
        <authorList>
            <person name="Liu Y."/>
        </authorList>
    </citation>
    <scope>NUCLEOTIDE SEQUENCE</scope>
    <source>
        <strain evidence="3">4Y11</strain>
    </source>
</reference>
<comment type="caution">
    <text evidence="3">The sequence shown here is derived from an EMBL/GenBank/DDBJ whole genome shotgun (WGS) entry which is preliminary data.</text>
</comment>
<organism evidence="3 4">
    <name type="scientific">Ideonella aquatica</name>
    <dbReference type="NCBI Taxonomy" id="2824119"/>
    <lineage>
        <taxon>Bacteria</taxon>
        <taxon>Pseudomonadati</taxon>
        <taxon>Pseudomonadota</taxon>
        <taxon>Betaproteobacteria</taxon>
        <taxon>Burkholderiales</taxon>
        <taxon>Sphaerotilaceae</taxon>
        <taxon>Ideonella</taxon>
    </lineage>
</organism>
<feature type="region of interest" description="Disordered" evidence="1">
    <location>
        <begin position="119"/>
        <end position="142"/>
    </location>
</feature>
<dbReference type="Proteomes" id="UP000678374">
    <property type="component" value="Unassembled WGS sequence"/>
</dbReference>